<reference evidence="6 7" key="1">
    <citation type="submission" date="2019-06" db="EMBL/GenBank/DDBJ databases">
        <title>Sorghum-associated microbial communities from plants grown in Nebraska, USA.</title>
        <authorList>
            <person name="Schachtman D."/>
        </authorList>
    </citation>
    <scope>NUCLEOTIDE SEQUENCE [LARGE SCALE GENOMIC DNA]</scope>
    <source>
        <strain evidence="6 7">1225</strain>
    </source>
</reference>
<dbReference type="PANTHER" id="PTHR44591">
    <property type="entry name" value="STRESS RESPONSE REGULATOR PROTEIN 1"/>
    <property type="match status" value="1"/>
</dbReference>
<evidence type="ECO:0000256" key="2">
    <source>
        <dbReference type="ARBA" id="ARBA00023015"/>
    </source>
</evidence>
<dbReference type="InterPro" id="IPR001789">
    <property type="entry name" value="Sig_transdc_resp-reg_receiver"/>
</dbReference>
<sequence>MLSKPYTRETLARKIRQVLDQRPPGLLPRAETPVLEPKIIMEQTNGKPDGLKVLFVEDEALIRISTADFLQELGMTVIEAGAANEAIELARDQAFDVLVTDVHLPDMSGLDLILALRQSVPDLPVIFATGDRNVEGADNLARSALVTKPYDYDLLATLIRSVVAPSGTA</sequence>
<keyword evidence="2" id="KW-0805">Transcription regulation</keyword>
<accession>A0A561QVT9</accession>
<evidence type="ECO:0000313" key="7">
    <source>
        <dbReference type="Proteomes" id="UP000320653"/>
    </source>
</evidence>
<dbReference type="PROSITE" id="PS50110">
    <property type="entry name" value="RESPONSE_REGULATORY"/>
    <property type="match status" value="1"/>
</dbReference>
<dbReference type="AlphaFoldDB" id="A0A561QVT9"/>
<dbReference type="Gene3D" id="3.40.50.2300">
    <property type="match status" value="1"/>
</dbReference>
<dbReference type="EMBL" id="VIWP01000003">
    <property type="protein sequence ID" value="TWF54429.1"/>
    <property type="molecule type" value="Genomic_DNA"/>
</dbReference>
<evidence type="ECO:0000259" key="5">
    <source>
        <dbReference type="PROSITE" id="PS50110"/>
    </source>
</evidence>
<evidence type="ECO:0000313" key="6">
    <source>
        <dbReference type="EMBL" id="TWF54429.1"/>
    </source>
</evidence>
<dbReference type="Pfam" id="PF00072">
    <property type="entry name" value="Response_reg"/>
    <property type="match status" value="1"/>
</dbReference>
<dbReference type="SUPFAM" id="SSF52172">
    <property type="entry name" value="CheY-like"/>
    <property type="match status" value="1"/>
</dbReference>
<dbReference type="GO" id="GO:0000160">
    <property type="term" value="P:phosphorelay signal transduction system"/>
    <property type="evidence" value="ECO:0007669"/>
    <property type="project" value="InterPro"/>
</dbReference>
<feature type="modified residue" description="4-aspartylphosphate" evidence="4">
    <location>
        <position position="101"/>
    </location>
</feature>
<keyword evidence="1 4" id="KW-0597">Phosphoprotein</keyword>
<dbReference type="Proteomes" id="UP000320653">
    <property type="component" value="Unassembled WGS sequence"/>
</dbReference>
<gene>
    <name evidence="6" type="ORF">FHW37_103295</name>
</gene>
<feature type="domain" description="Response regulatory" evidence="5">
    <location>
        <begin position="52"/>
        <end position="163"/>
    </location>
</feature>
<keyword evidence="3" id="KW-0804">Transcription</keyword>
<comment type="caution">
    <text evidence="6">The sequence shown here is derived from an EMBL/GenBank/DDBJ whole genome shotgun (WGS) entry which is preliminary data.</text>
</comment>
<dbReference type="PANTHER" id="PTHR44591:SF3">
    <property type="entry name" value="RESPONSE REGULATORY DOMAIN-CONTAINING PROTEIN"/>
    <property type="match status" value="1"/>
</dbReference>
<evidence type="ECO:0000256" key="3">
    <source>
        <dbReference type="ARBA" id="ARBA00023163"/>
    </source>
</evidence>
<protein>
    <submittedName>
        <fullName evidence="6">Response regulator receiver domain-containing protein</fullName>
    </submittedName>
</protein>
<dbReference type="SMART" id="SM00448">
    <property type="entry name" value="REC"/>
    <property type="match status" value="1"/>
</dbReference>
<dbReference type="CDD" id="cd00156">
    <property type="entry name" value="REC"/>
    <property type="match status" value="1"/>
</dbReference>
<evidence type="ECO:0000256" key="4">
    <source>
        <dbReference type="PROSITE-ProRule" id="PRU00169"/>
    </source>
</evidence>
<dbReference type="InterPro" id="IPR050595">
    <property type="entry name" value="Bact_response_regulator"/>
</dbReference>
<dbReference type="InterPro" id="IPR011006">
    <property type="entry name" value="CheY-like_superfamily"/>
</dbReference>
<name>A0A561QVT9_9HYPH</name>
<keyword evidence="7" id="KW-1185">Reference proteome</keyword>
<proteinExistence type="predicted"/>
<evidence type="ECO:0000256" key="1">
    <source>
        <dbReference type="ARBA" id="ARBA00022553"/>
    </source>
</evidence>
<organism evidence="6 7">
    <name type="scientific">Neorhizobium alkalisoli</name>
    <dbReference type="NCBI Taxonomy" id="528178"/>
    <lineage>
        <taxon>Bacteria</taxon>
        <taxon>Pseudomonadati</taxon>
        <taxon>Pseudomonadota</taxon>
        <taxon>Alphaproteobacteria</taxon>
        <taxon>Hyphomicrobiales</taxon>
        <taxon>Rhizobiaceae</taxon>
        <taxon>Rhizobium/Agrobacterium group</taxon>
        <taxon>Neorhizobium</taxon>
    </lineage>
</organism>